<evidence type="ECO:0000313" key="9">
    <source>
        <dbReference type="Proteomes" id="UP000056968"/>
    </source>
</evidence>
<dbReference type="AlphaFoldDB" id="A0A0S3EWA2"/>
<dbReference type="GO" id="GO:0046872">
    <property type="term" value="F:metal ion binding"/>
    <property type="evidence" value="ECO:0007669"/>
    <property type="project" value="UniProtKB-KW"/>
</dbReference>
<dbReference type="InterPro" id="IPR045854">
    <property type="entry name" value="NO2/SO3_Rdtase_4Fe4S_sf"/>
</dbReference>
<dbReference type="InterPro" id="IPR036136">
    <property type="entry name" value="Nit/Sulf_reduc_fer-like_dom_sf"/>
</dbReference>
<dbReference type="InterPro" id="IPR005117">
    <property type="entry name" value="NiRdtase/SiRdtase_haem-b_fer"/>
</dbReference>
<keyword evidence="2" id="KW-0349">Heme</keyword>
<dbReference type="Gene3D" id="3.90.480.20">
    <property type="match status" value="1"/>
</dbReference>
<keyword evidence="1" id="KW-0004">4Fe-4S</keyword>
<feature type="domain" description="Nitrite/Sulfite reductase ferredoxin-like" evidence="7">
    <location>
        <begin position="15"/>
        <end position="81"/>
    </location>
</feature>
<sequence>MSDFAVQGWCPDAWHPMMAGDGLLVRVKPRLGRLTREQVLGLCDAAMTHGNGLIDMTRRANLQIRGVREAGWQAVLDRLLALNLVDADPAIEKRRNILVAPDWRTGDDSHRIASELQERLGELPGLSSKVGFVIDAGQARALCGEAGDFRIERGEKGNLILRADGRPAGVAVAPGKEADALIALANWFGESGGADAGRMVRHQAVLPDWAEGDILPAPPIARIPPGRHDLGSAYGLPFGRVKARFLAGMMETPPAGAIRLTPWRVLLLEGAPAARREGLLCDPADPLLRAEACPGAPYCPQATVETRDLAWRLAPHVEGRLHVSGCAKGCAHPRAADVTLTGREGLFDLCRNAPAGGPSLRSALGPAEILAHFGAA</sequence>
<keyword evidence="9" id="KW-1185">Reference proteome</keyword>
<evidence type="ECO:0000256" key="4">
    <source>
        <dbReference type="ARBA" id="ARBA00023002"/>
    </source>
</evidence>
<reference evidence="8 9" key="1">
    <citation type="submission" date="2015-11" db="EMBL/GenBank/DDBJ databases">
        <title>A Two-component Flavoprotein Monooxygenase System MeaXY Responsible for para-Hydroxylation of 2-Methyl-6-ethylaniline and 2,6-Diethylaniline in Sphingobium baderi DE-13.</title>
        <authorList>
            <person name="Cheng M."/>
            <person name="Meng Q."/>
            <person name="Yang Y."/>
            <person name="Chu C."/>
            <person name="Yan X."/>
            <person name="He J."/>
            <person name="Li S."/>
        </authorList>
    </citation>
    <scope>NUCLEOTIDE SEQUENCE [LARGE SCALE GENOMIC DNA]</scope>
    <source>
        <strain evidence="8 9">DE-13</strain>
    </source>
</reference>
<evidence type="ECO:0000259" key="7">
    <source>
        <dbReference type="Pfam" id="PF03460"/>
    </source>
</evidence>
<evidence type="ECO:0000313" key="8">
    <source>
        <dbReference type="EMBL" id="ALR19704.1"/>
    </source>
</evidence>
<evidence type="ECO:0000256" key="5">
    <source>
        <dbReference type="ARBA" id="ARBA00023004"/>
    </source>
</evidence>
<keyword evidence="6" id="KW-0411">Iron-sulfur</keyword>
<dbReference type="GO" id="GO:0051539">
    <property type="term" value="F:4 iron, 4 sulfur cluster binding"/>
    <property type="evidence" value="ECO:0007669"/>
    <property type="project" value="UniProtKB-KW"/>
</dbReference>
<dbReference type="SUPFAM" id="SSF55124">
    <property type="entry name" value="Nitrite/Sulfite reductase N-terminal domain-like"/>
    <property type="match status" value="1"/>
</dbReference>
<gene>
    <name evidence="8" type="ORF">ATN00_04670</name>
</gene>
<proteinExistence type="predicted"/>
<dbReference type="Gene3D" id="3.30.413.10">
    <property type="entry name" value="Sulfite Reductase Hemoprotein, domain 1"/>
    <property type="match status" value="1"/>
</dbReference>
<dbReference type="STRING" id="1332080.ATN00_04670"/>
<evidence type="ECO:0000256" key="2">
    <source>
        <dbReference type="ARBA" id="ARBA00022617"/>
    </source>
</evidence>
<dbReference type="OrthoDB" id="7459360at2"/>
<dbReference type="PANTHER" id="PTHR32439:SF9">
    <property type="entry name" value="BLR3264 PROTEIN"/>
    <property type="match status" value="1"/>
</dbReference>
<dbReference type="KEGG" id="sbd:ATN00_04670"/>
<dbReference type="NCBIfam" id="TIGR02435">
    <property type="entry name" value="CobG"/>
    <property type="match status" value="1"/>
</dbReference>
<dbReference type="InterPro" id="IPR012798">
    <property type="entry name" value="Cbl_synth_CobG-like"/>
</dbReference>
<dbReference type="SUPFAM" id="SSF56014">
    <property type="entry name" value="Nitrite and sulphite reductase 4Fe-4S domain-like"/>
    <property type="match status" value="1"/>
</dbReference>
<dbReference type="InterPro" id="IPR006066">
    <property type="entry name" value="NO2/SO3_Rdtase_FeS/sirohaem_BS"/>
</dbReference>
<dbReference type="EMBL" id="CP013264">
    <property type="protein sequence ID" value="ALR19704.1"/>
    <property type="molecule type" value="Genomic_DNA"/>
</dbReference>
<keyword evidence="3" id="KW-0479">Metal-binding</keyword>
<evidence type="ECO:0000256" key="1">
    <source>
        <dbReference type="ARBA" id="ARBA00022485"/>
    </source>
</evidence>
<keyword evidence="4" id="KW-0560">Oxidoreductase</keyword>
<dbReference type="InterPro" id="IPR051329">
    <property type="entry name" value="NIR_SIR_4Fe-4S"/>
</dbReference>
<accession>A0A0S3EWA2</accession>
<keyword evidence="5" id="KW-0408">Iron</keyword>
<name>A0A0S3EWA2_9SPHN</name>
<organism evidence="8 9">
    <name type="scientific">Sphingobium baderi</name>
    <dbReference type="NCBI Taxonomy" id="1332080"/>
    <lineage>
        <taxon>Bacteria</taxon>
        <taxon>Pseudomonadati</taxon>
        <taxon>Pseudomonadota</taxon>
        <taxon>Alphaproteobacteria</taxon>
        <taxon>Sphingomonadales</taxon>
        <taxon>Sphingomonadaceae</taxon>
        <taxon>Sphingobium</taxon>
    </lineage>
</organism>
<dbReference type="GO" id="GO:0020037">
    <property type="term" value="F:heme binding"/>
    <property type="evidence" value="ECO:0007669"/>
    <property type="project" value="InterPro"/>
</dbReference>
<dbReference type="PROSITE" id="PS00365">
    <property type="entry name" value="NIR_SIR"/>
    <property type="match status" value="1"/>
</dbReference>
<dbReference type="RefSeq" id="WP_062068409.1">
    <property type="nucleotide sequence ID" value="NZ_CP013264.1"/>
</dbReference>
<evidence type="ECO:0000256" key="6">
    <source>
        <dbReference type="ARBA" id="ARBA00023014"/>
    </source>
</evidence>
<dbReference type="Pfam" id="PF03460">
    <property type="entry name" value="NIR_SIR_ferr"/>
    <property type="match status" value="1"/>
</dbReference>
<dbReference type="GO" id="GO:0016491">
    <property type="term" value="F:oxidoreductase activity"/>
    <property type="evidence" value="ECO:0007669"/>
    <property type="project" value="UniProtKB-KW"/>
</dbReference>
<dbReference type="PANTHER" id="PTHR32439">
    <property type="entry name" value="FERREDOXIN--NITRITE REDUCTASE, CHLOROPLASTIC"/>
    <property type="match status" value="1"/>
</dbReference>
<dbReference type="Proteomes" id="UP000056968">
    <property type="component" value="Chromosome"/>
</dbReference>
<protein>
    <submittedName>
        <fullName evidence="8">Cobalamin biosynthesis protein CobG</fullName>
    </submittedName>
</protein>
<evidence type="ECO:0000256" key="3">
    <source>
        <dbReference type="ARBA" id="ARBA00022723"/>
    </source>
</evidence>